<feature type="domain" description="TIL" evidence="4">
    <location>
        <begin position="465"/>
        <end position="521"/>
    </location>
</feature>
<evidence type="ECO:0000256" key="1">
    <source>
        <dbReference type="ARBA" id="ARBA00022690"/>
    </source>
</evidence>
<evidence type="ECO:0000313" key="5">
    <source>
        <dbReference type="EMBL" id="KAB0800119.1"/>
    </source>
</evidence>
<dbReference type="PANTHER" id="PTHR23259">
    <property type="entry name" value="RIDDLE"/>
    <property type="match status" value="1"/>
</dbReference>
<dbReference type="EMBL" id="VVIM01000005">
    <property type="protein sequence ID" value="KAB0800119.1"/>
    <property type="molecule type" value="Genomic_DNA"/>
</dbReference>
<dbReference type="GO" id="GO:0030414">
    <property type="term" value="F:peptidase inhibitor activity"/>
    <property type="evidence" value="ECO:0007669"/>
    <property type="project" value="UniProtKB-KW"/>
</dbReference>
<protein>
    <recommendedName>
        <fullName evidence="4">TIL domain-containing protein</fullName>
    </recommendedName>
</protein>
<dbReference type="InParanoid" id="A0A5N4AS52"/>
<gene>
    <name evidence="5" type="ORF">PPYR_07999</name>
</gene>
<reference evidence="5 6" key="1">
    <citation type="journal article" date="2018" name="Elife">
        <title>Firefly genomes illuminate parallel origins of bioluminescence in beetles.</title>
        <authorList>
            <person name="Fallon T.R."/>
            <person name="Lower S.E."/>
            <person name="Chang C.H."/>
            <person name="Bessho-Uehara M."/>
            <person name="Martin G.J."/>
            <person name="Bewick A.J."/>
            <person name="Behringer M."/>
            <person name="Debat H.J."/>
            <person name="Wong I."/>
            <person name="Day J.C."/>
            <person name="Suvorov A."/>
            <person name="Silva C.J."/>
            <person name="Stanger-Hall K.F."/>
            <person name="Hall D.W."/>
            <person name="Schmitz R.J."/>
            <person name="Nelson D.R."/>
            <person name="Lewis S.M."/>
            <person name="Shigenobu S."/>
            <person name="Bybee S.M."/>
            <person name="Larracuente A.M."/>
            <person name="Oba Y."/>
            <person name="Weng J.K."/>
        </authorList>
    </citation>
    <scope>NUCLEOTIDE SEQUENCE [LARGE SCALE GENOMIC DNA]</scope>
    <source>
        <strain evidence="5">1611_PpyrPB1</strain>
        <tissue evidence="5">Whole body</tissue>
    </source>
</reference>
<feature type="signal peptide" evidence="3">
    <location>
        <begin position="1"/>
        <end position="20"/>
    </location>
</feature>
<keyword evidence="2" id="KW-1015">Disulfide bond</keyword>
<feature type="chain" id="PRO_5024333215" description="TIL domain-containing protein" evidence="3">
    <location>
        <begin position="21"/>
        <end position="766"/>
    </location>
</feature>
<evidence type="ECO:0000313" key="6">
    <source>
        <dbReference type="Proteomes" id="UP000327044"/>
    </source>
</evidence>
<dbReference type="InterPro" id="IPR036084">
    <property type="entry name" value="Ser_inhib-like_sf"/>
</dbReference>
<dbReference type="SUPFAM" id="SSF57567">
    <property type="entry name" value="Serine protease inhibitors"/>
    <property type="match status" value="11"/>
</dbReference>
<feature type="domain" description="TIL" evidence="4">
    <location>
        <begin position="410"/>
        <end position="461"/>
    </location>
</feature>
<evidence type="ECO:0000256" key="2">
    <source>
        <dbReference type="ARBA" id="ARBA00023157"/>
    </source>
</evidence>
<keyword evidence="6" id="KW-1185">Reference proteome</keyword>
<feature type="domain" description="TIL" evidence="4">
    <location>
        <begin position="258"/>
        <end position="312"/>
    </location>
</feature>
<feature type="domain" description="TIL" evidence="4">
    <location>
        <begin position="23"/>
        <end position="78"/>
    </location>
</feature>
<evidence type="ECO:0000259" key="4">
    <source>
        <dbReference type="Pfam" id="PF01826"/>
    </source>
</evidence>
<feature type="domain" description="TIL" evidence="4">
    <location>
        <begin position="138"/>
        <end position="194"/>
    </location>
</feature>
<proteinExistence type="predicted"/>
<comment type="caution">
    <text evidence="5">The sequence shown here is derived from an EMBL/GenBank/DDBJ whole genome shotgun (WGS) entry which is preliminary data.</text>
</comment>
<dbReference type="InterPro" id="IPR002919">
    <property type="entry name" value="TIL_dom"/>
</dbReference>
<accession>A0A5N4AS52</accession>
<organism evidence="5 6">
    <name type="scientific">Photinus pyralis</name>
    <name type="common">Common eastern firefly</name>
    <name type="synonym">Lampyris pyralis</name>
    <dbReference type="NCBI Taxonomy" id="7054"/>
    <lineage>
        <taxon>Eukaryota</taxon>
        <taxon>Metazoa</taxon>
        <taxon>Ecdysozoa</taxon>
        <taxon>Arthropoda</taxon>
        <taxon>Hexapoda</taxon>
        <taxon>Insecta</taxon>
        <taxon>Pterygota</taxon>
        <taxon>Neoptera</taxon>
        <taxon>Endopterygota</taxon>
        <taxon>Coleoptera</taxon>
        <taxon>Polyphaga</taxon>
        <taxon>Elateriformia</taxon>
        <taxon>Elateroidea</taxon>
        <taxon>Lampyridae</taxon>
        <taxon>Lampyrinae</taxon>
        <taxon>Photinus</taxon>
    </lineage>
</organism>
<feature type="domain" description="TIL" evidence="4">
    <location>
        <begin position="525"/>
        <end position="581"/>
    </location>
</feature>
<evidence type="ECO:0000256" key="3">
    <source>
        <dbReference type="SAM" id="SignalP"/>
    </source>
</evidence>
<name>A0A5N4AS52_PHOPY</name>
<dbReference type="Pfam" id="PF01826">
    <property type="entry name" value="TIL"/>
    <property type="match status" value="9"/>
</dbReference>
<keyword evidence="3" id="KW-0732">Signal</keyword>
<dbReference type="AlphaFoldDB" id="A0A5N4AS52"/>
<dbReference type="CDD" id="cd19941">
    <property type="entry name" value="TIL"/>
    <property type="match status" value="9"/>
</dbReference>
<feature type="domain" description="TIL" evidence="4">
    <location>
        <begin position="643"/>
        <end position="697"/>
    </location>
</feature>
<keyword evidence="1" id="KW-0646">Protease inhibitor</keyword>
<dbReference type="PANTHER" id="PTHR23259:SF70">
    <property type="entry name" value="ACCESSORY GLAND PROTEIN ACP62F-RELATED"/>
    <property type="match status" value="1"/>
</dbReference>
<dbReference type="Proteomes" id="UP000327044">
    <property type="component" value="Unassembled WGS sequence"/>
</dbReference>
<feature type="domain" description="TIL" evidence="4">
    <location>
        <begin position="586"/>
        <end position="640"/>
    </location>
</feature>
<dbReference type="Gene3D" id="2.10.25.10">
    <property type="entry name" value="Laminin"/>
    <property type="match status" value="11"/>
</dbReference>
<dbReference type="InterPro" id="IPR051368">
    <property type="entry name" value="SerProtInhib-TIL_Domain"/>
</dbReference>
<sequence>MEVHWFLAVYLLYLVHVSRGAECPENEELDNCKSPCERTCQNPNPPPCYFFACNIGCVCKLGFIRDEATQKCVKQHLCPVECKKDEKENVQNTCEPTCPSIAHARPFVVQIKKCICKDGLVRHKNGTCIPLKQCDKLCGKNEELSNCANPACRKTCQNRGETKVCAQICQKGCVCKDGYIWDEDRAECVLESECPEECGENEVFMVCSDILCRTTCKNFGKTVICPKICVPGCSCKPGFIWDELQRKCVRRSHCLKGCGVNEVWSDCVNACAPTCQNPIPRICTLECRSGCTCRDGYLWDEYAQRCVKRYHCSQVCDENQEWCDHVADDLPTCQSLYRPLLPYRYAPRFVPLRPGCTCTSGYIMDEKTRKCISLDDCLNGKHTTTTERYTSPSKTHRPTVTFIEYECIEINEIFTNCSTSCPQTCEDRVTTCDYVCKTGCVCKPDYIREEIGGKCILIRDCKNVCGYNQVWEQCSDKFCRRTCENINGPVACLDLCLEGCSCMHGFVWNHDQTECIPVEECSIECGLNQHWSQCSDIQCRRTCANFGQDVPCPQLCMPGCTCDSGYVWNSNETECIQACDCGKDVCHENEEWGKCANPECKRTCQDTNEKACSDCFPGCVCRPGYIWDEILQECVPENYCSGCGINAIMSSCTSGCEPTCQGLSPFPCPAVCIPGCTCLPGYLMDHHQGHCVLPSECSSVCPRRKTWCRDLPTNRVTCQNILYPQCNYQSNENQTSYPGCVCKEGLILNELTNECITPRHCMRLLR</sequence>
<feature type="domain" description="TIL" evidence="4">
    <location>
        <begin position="198"/>
        <end position="254"/>
    </location>
</feature>